<evidence type="ECO:0000259" key="1">
    <source>
        <dbReference type="PROSITE" id="PS50164"/>
    </source>
</evidence>
<accession>A0A395JPX7</accession>
<dbReference type="EMBL" id="QNRT01000002">
    <property type="protein sequence ID" value="RBP50760.1"/>
    <property type="molecule type" value="Genomic_DNA"/>
</dbReference>
<sequence length="149" mass="16893">MTLDDLDAAVDIYCETYRHSSLEAFKRSELIDLFPEKSGASSLVGSTWVDPWPYLDEAGVYAFLTSSLEVFYIGKASMGNGLGYRVNSYCTYADKLRTTCKLRHEWENFDVRYVYMIVVPDTSRFEAPALEEYLLSKIKTVANKNGLAP</sequence>
<dbReference type="InterPro" id="IPR000305">
    <property type="entry name" value="GIY-YIG_endonuc"/>
</dbReference>
<dbReference type="OrthoDB" id="7064117at2"/>
<dbReference type="SUPFAM" id="SSF82771">
    <property type="entry name" value="GIY-YIG endonuclease"/>
    <property type="match status" value="1"/>
</dbReference>
<organism evidence="2 3">
    <name type="scientific">Arenicella xantha</name>
    <dbReference type="NCBI Taxonomy" id="644221"/>
    <lineage>
        <taxon>Bacteria</taxon>
        <taxon>Pseudomonadati</taxon>
        <taxon>Pseudomonadota</taxon>
        <taxon>Gammaproteobacteria</taxon>
        <taxon>Arenicellales</taxon>
        <taxon>Arenicellaceae</taxon>
        <taxon>Arenicella</taxon>
    </lineage>
</organism>
<feature type="domain" description="GIY-YIG" evidence="1">
    <location>
        <begin position="56"/>
        <end position="144"/>
    </location>
</feature>
<keyword evidence="3" id="KW-1185">Reference proteome</keyword>
<comment type="caution">
    <text evidence="2">The sequence shown here is derived from an EMBL/GenBank/DDBJ whole genome shotgun (WGS) entry which is preliminary data.</text>
</comment>
<gene>
    <name evidence="2" type="ORF">DFR28_102172</name>
</gene>
<name>A0A395JPX7_9GAMM</name>
<dbReference type="InterPro" id="IPR035901">
    <property type="entry name" value="GIY-YIG_endonuc_sf"/>
</dbReference>
<dbReference type="PROSITE" id="PS50164">
    <property type="entry name" value="GIY_YIG"/>
    <property type="match status" value="1"/>
</dbReference>
<dbReference type="Proteomes" id="UP000253083">
    <property type="component" value="Unassembled WGS sequence"/>
</dbReference>
<evidence type="ECO:0000313" key="2">
    <source>
        <dbReference type="EMBL" id="RBP50760.1"/>
    </source>
</evidence>
<protein>
    <recommendedName>
        <fullName evidence="1">GIY-YIG domain-containing protein</fullName>
    </recommendedName>
</protein>
<dbReference type="Gene3D" id="3.40.1440.10">
    <property type="entry name" value="GIY-YIG endonuclease"/>
    <property type="match status" value="1"/>
</dbReference>
<dbReference type="RefSeq" id="WP_113953588.1">
    <property type="nucleotide sequence ID" value="NZ_QNRT01000002.1"/>
</dbReference>
<reference evidence="2 3" key="1">
    <citation type="submission" date="2018-06" db="EMBL/GenBank/DDBJ databases">
        <title>Genomic Encyclopedia of Type Strains, Phase IV (KMG-IV): sequencing the most valuable type-strain genomes for metagenomic binning, comparative biology and taxonomic classification.</title>
        <authorList>
            <person name="Goeker M."/>
        </authorList>
    </citation>
    <scope>NUCLEOTIDE SEQUENCE [LARGE SCALE GENOMIC DNA]</scope>
    <source>
        <strain evidence="2 3">DSM 24032</strain>
    </source>
</reference>
<dbReference type="InParanoid" id="A0A395JPX7"/>
<dbReference type="AlphaFoldDB" id="A0A395JPX7"/>
<evidence type="ECO:0000313" key="3">
    <source>
        <dbReference type="Proteomes" id="UP000253083"/>
    </source>
</evidence>
<proteinExistence type="predicted"/>